<gene>
    <name evidence="2" type="ORF">RS84_02776</name>
</gene>
<evidence type="ECO:0000313" key="3">
    <source>
        <dbReference type="Proteomes" id="UP000033900"/>
    </source>
</evidence>
<dbReference type="EMBL" id="JYJB01000010">
    <property type="protein sequence ID" value="KJL46153.1"/>
    <property type="molecule type" value="Genomic_DNA"/>
</dbReference>
<comment type="caution">
    <text evidence="2">The sequence shown here is derived from an EMBL/GenBank/DDBJ whole genome shotgun (WGS) entry which is preliminary data.</text>
</comment>
<protein>
    <recommendedName>
        <fullName evidence="4">Peptidase inhibitor family I36</fullName>
    </recommendedName>
</protein>
<keyword evidence="1" id="KW-0732">Signal</keyword>
<dbReference type="PATRIC" id="fig|273678.4.peg.2779"/>
<evidence type="ECO:0000256" key="1">
    <source>
        <dbReference type="SAM" id="SignalP"/>
    </source>
</evidence>
<proteinExistence type="predicted"/>
<dbReference type="STRING" id="273678.RS84_02776"/>
<dbReference type="Proteomes" id="UP000033900">
    <property type="component" value="Unassembled WGS sequence"/>
</dbReference>
<sequence length="160" mass="16632">MIRPRSLIAVVIGMLLVIGAASPVAASADGQDDVAPDIVRMMTEVPGGVLVDGNHAVWPRLDMELEVPTASQRSLSATSVGPCPSDRICLFSGYSLGGTMLSFGTCGIHTVPSTFSARSLAHARATGYTQARNGTTVIATAYAGGWANIYSTATNIRCVF</sequence>
<name>A0A0M2HMJ5_9MICO</name>
<feature type="chain" id="PRO_5039058208" description="Peptidase inhibitor family I36" evidence="1">
    <location>
        <begin position="27"/>
        <end position="160"/>
    </location>
</feature>
<reference evidence="2 3" key="1">
    <citation type="submission" date="2015-02" db="EMBL/GenBank/DDBJ databases">
        <title>Draft genome sequences of ten Microbacterium spp. with emphasis on heavy metal contaminated environments.</title>
        <authorList>
            <person name="Corretto E."/>
        </authorList>
    </citation>
    <scope>NUCLEOTIDE SEQUENCE [LARGE SCALE GENOMIC DNA]</scope>
    <source>
        <strain evidence="2 3">SA35</strain>
    </source>
</reference>
<evidence type="ECO:0008006" key="4">
    <source>
        <dbReference type="Google" id="ProtNLM"/>
    </source>
</evidence>
<dbReference type="AlphaFoldDB" id="A0A0M2HMJ5"/>
<accession>A0A0M2HMJ5</accession>
<feature type="signal peptide" evidence="1">
    <location>
        <begin position="1"/>
        <end position="26"/>
    </location>
</feature>
<organism evidence="2 3">
    <name type="scientific">Microbacterium hydrocarbonoxydans</name>
    <dbReference type="NCBI Taxonomy" id="273678"/>
    <lineage>
        <taxon>Bacteria</taxon>
        <taxon>Bacillati</taxon>
        <taxon>Actinomycetota</taxon>
        <taxon>Actinomycetes</taxon>
        <taxon>Micrococcales</taxon>
        <taxon>Microbacteriaceae</taxon>
        <taxon>Microbacterium</taxon>
    </lineage>
</organism>
<evidence type="ECO:0000313" key="2">
    <source>
        <dbReference type="EMBL" id="KJL46153.1"/>
    </source>
</evidence>
<dbReference type="RefSeq" id="WP_045258383.1">
    <property type="nucleotide sequence ID" value="NZ_JYJB01000010.1"/>
</dbReference>
<keyword evidence="3" id="KW-1185">Reference proteome</keyword>
<dbReference type="OrthoDB" id="5068397at2"/>